<sequence>MKRAYIISYDLNSPGKNYESVLTALKSVGSWARLGGSAYIVISTMTAAQIRDKIMNVMDNNDQLFVGVVKAPAAWFGLGDEVSNWLKNNLD</sequence>
<organism evidence="1 2">
    <name type="scientific">Echinicola arenosa</name>
    <dbReference type="NCBI Taxonomy" id="2774144"/>
    <lineage>
        <taxon>Bacteria</taxon>
        <taxon>Pseudomonadati</taxon>
        <taxon>Bacteroidota</taxon>
        <taxon>Cytophagia</taxon>
        <taxon>Cytophagales</taxon>
        <taxon>Cyclobacteriaceae</taxon>
        <taxon>Echinicola</taxon>
    </lineage>
</organism>
<gene>
    <name evidence="1" type="ORF">IFO69_19115</name>
</gene>
<comment type="caution">
    <text evidence="1">The sequence shown here is derived from an EMBL/GenBank/DDBJ whole genome shotgun (WGS) entry which is preliminary data.</text>
</comment>
<evidence type="ECO:0000313" key="1">
    <source>
        <dbReference type="EMBL" id="MBD8490871.1"/>
    </source>
</evidence>
<dbReference type="Proteomes" id="UP000647133">
    <property type="component" value="Unassembled WGS sequence"/>
</dbReference>
<name>A0ABR9AQ07_9BACT</name>
<evidence type="ECO:0000313" key="2">
    <source>
        <dbReference type="Proteomes" id="UP000647133"/>
    </source>
</evidence>
<reference evidence="1 2" key="1">
    <citation type="submission" date="2020-09" db="EMBL/GenBank/DDBJ databases">
        <title>Echinicola sp. CAU 1574 isolated from sand of Sido Beach.</title>
        <authorList>
            <person name="Kim W."/>
        </authorList>
    </citation>
    <scope>NUCLEOTIDE SEQUENCE [LARGE SCALE GENOMIC DNA]</scope>
    <source>
        <strain evidence="1 2">CAU 1574</strain>
    </source>
</reference>
<keyword evidence="2" id="KW-1185">Reference proteome</keyword>
<protein>
    <submittedName>
        <fullName evidence="1">SinR family protein</fullName>
    </submittedName>
</protein>
<dbReference type="EMBL" id="JACYTQ010000008">
    <property type="protein sequence ID" value="MBD8490871.1"/>
    <property type="molecule type" value="Genomic_DNA"/>
</dbReference>
<accession>A0ABR9AQ07</accession>
<proteinExistence type="predicted"/>